<protein>
    <submittedName>
        <fullName evidence="1">Uncharacterized protein</fullName>
    </submittedName>
</protein>
<organism evidence="1 2">
    <name type="scientific">Verticillium longisporum</name>
    <name type="common">Verticillium dahliae var. longisporum</name>
    <dbReference type="NCBI Taxonomy" id="100787"/>
    <lineage>
        <taxon>Eukaryota</taxon>
        <taxon>Fungi</taxon>
        <taxon>Dikarya</taxon>
        <taxon>Ascomycota</taxon>
        <taxon>Pezizomycotina</taxon>
        <taxon>Sordariomycetes</taxon>
        <taxon>Hypocreomycetidae</taxon>
        <taxon>Glomerellales</taxon>
        <taxon>Plectosphaerellaceae</taxon>
        <taxon>Verticillium</taxon>
    </lineage>
</organism>
<reference evidence="2" key="1">
    <citation type="submission" date="2015-05" db="EMBL/GenBank/DDBJ databases">
        <authorList>
            <person name="Fogelqvist Johan"/>
        </authorList>
    </citation>
    <scope>NUCLEOTIDE SEQUENCE [LARGE SCALE GENOMIC DNA]</scope>
</reference>
<name>A0A0G4NQ24_VERLO</name>
<dbReference type="EMBL" id="CVQI01037709">
    <property type="protein sequence ID" value="CRK48587.1"/>
    <property type="molecule type" value="Genomic_DNA"/>
</dbReference>
<dbReference type="Proteomes" id="UP000045706">
    <property type="component" value="Unassembled WGS sequence"/>
</dbReference>
<accession>A0A0G4NQ24</accession>
<dbReference type="AlphaFoldDB" id="A0A0G4NQ24"/>
<sequence length="16" mass="1649">GCWPGRGSDQAHALPP</sequence>
<evidence type="ECO:0000313" key="2">
    <source>
        <dbReference type="Proteomes" id="UP000045706"/>
    </source>
</evidence>
<gene>
    <name evidence="1" type="ORF">BN1723_020605</name>
</gene>
<evidence type="ECO:0000313" key="1">
    <source>
        <dbReference type="EMBL" id="CRK48587.1"/>
    </source>
</evidence>
<proteinExistence type="predicted"/>
<feature type="non-terminal residue" evidence="1">
    <location>
        <position position="1"/>
    </location>
</feature>